<feature type="transmembrane region" description="Helical" evidence="2">
    <location>
        <begin position="120"/>
        <end position="140"/>
    </location>
</feature>
<gene>
    <name evidence="4" type="ORF">K443DRAFT_674534</name>
</gene>
<evidence type="ECO:0000313" key="5">
    <source>
        <dbReference type="Proteomes" id="UP000054477"/>
    </source>
</evidence>
<keyword evidence="2" id="KW-1133">Transmembrane helix</keyword>
<feature type="transmembrane region" description="Helical" evidence="2">
    <location>
        <begin position="212"/>
        <end position="232"/>
    </location>
</feature>
<dbReference type="InterPro" id="IPR045340">
    <property type="entry name" value="DUF6533"/>
</dbReference>
<protein>
    <recommendedName>
        <fullName evidence="3">DUF6533 domain-containing protein</fullName>
    </recommendedName>
</protein>
<feature type="domain" description="DUF6533" evidence="3">
    <location>
        <begin position="20"/>
        <end position="63"/>
    </location>
</feature>
<keyword evidence="2" id="KW-0812">Transmembrane</keyword>
<organism evidence="4 5">
    <name type="scientific">Laccaria amethystina LaAM-08-1</name>
    <dbReference type="NCBI Taxonomy" id="1095629"/>
    <lineage>
        <taxon>Eukaryota</taxon>
        <taxon>Fungi</taxon>
        <taxon>Dikarya</taxon>
        <taxon>Basidiomycota</taxon>
        <taxon>Agaricomycotina</taxon>
        <taxon>Agaricomycetes</taxon>
        <taxon>Agaricomycetidae</taxon>
        <taxon>Agaricales</taxon>
        <taxon>Agaricineae</taxon>
        <taxon>Hydnangiaceae</taxon>
        <taxon>Laccaria</taxon>
    </lineage>
</organism>
<feature type="transmembrane region" description="Helical" evidence="2">
    <location>
        <begin position="88"/>
        <end position="108"/>
    </location>
</feature>
<dbReference type="Proteomes" id="UP000054477">
    <property type="component" value="Unassembled WGS sequence"/>
</dbReference>
<dbReference type="AlphaFoldDB" id="A0A0C9X290"/>
<feature type="region of interest" description="Disordered" evidence="1">
    <location>
        <begin position="368"/>
        <end position="392"/>
    </location>
</feature>
<sequence length="392" mass="43623">MVSQIPPDVIDDVSEQYFMGFASFTILIWDHVDTFTAEVEYIWKGQKGPIVYLFLVNRYLTPLGFIVNLFAYLSPVWKTDVSKSCNHFIRFEGAMTVIGINIVAMMMLLRVQALYYRNHWVIGTVAFLWLFQLCMNSWLLTKGEAVVHNKASGVVACTMIFDPAISKLASSSAWLPLLYDTVVLGLTVNRTLPSLKNKNSSYVMKRLFQDGLIYYTAIFTVTLVLTIMIVAAPPGLKNITAQITVTMMSRITLNLKKSVHKVHDTHNIRPELPSVFTQQSRLHANSDIKIVTPGFDNQRGAGPTFGTDSVDTTFLGGGDGDEDVAFPMVRVPSYYRRNTHLSTITQESSNYEFGVGKSSAGKPVFEEGAETEEDLQESVAESTGPLTARGEV</sequence>
<dbReference type="Pfam" id="PF20151">
    <property type="entry name" value="DUF6533"/>
    <property type="match status" value="1"/>
</dbReference>
<name>A0A0C9X290_9AGAR</name>
<dbReference type="EMBL" id="KN838554">
    <property type="protein sequence ID" value="KIK06245.1"/>
    <property type="molecule type" value="Genomic_DNA"/>
</dbReference>
<reference evidence="4 5" key="1">
    <citation type="submission" date="2014-04" db="EMBL/GenBank/DDBJ databases">
        <authorList>
            <consortium name="DOE Joint Genome Institute"/>
            <person name="Kuo A."/>
            <person name="Kohler A."/>
            <person name="Nagy L.G."/>
            <person name="Floudas D."/>
            <person name="Copeland A."/>
            <person name="Barry K.W."/>
            <person name="Cichocki N."/>
            <person name="Veneault-Fourrey C."/>
            <person name="LaButti K."/>
            <person name="Lindquist E.A."/>
            <person name="Lipzen A."/>
            <person name="Lundell T."/>
            <person name="Morin E."/>
            <person name="Murat C."/>
            <person name="Sun H."/>
            <person name="Tunlid A."/>
            <person name="Henrissat B."/>
            <person name="Grigoriev I.V."/>
            <person name="Hibbett D.S."/>
            <person name="Martin F."/>
            <person name="Nordberg H.P."/>
            <person name="Cantor M.N."/>
            <person name="Hua S.X."/>
        </authorList>
    </citation>
    <scope>NUCLEOTIDE SEQUENCE [LARGE SCALE GENOMIC DNA]</scope>
    <source>
        <strain evidence="4 5">LaAM-08-1</strain>
    </source>
</reference>
<evidence type="ECO:0000313" key="4">
    <source>
        <dbReference type="EMBL" id="KIK06245.1"/>
    </source>
</evidence>
<reference evidence="5" key="2">
    <citation type="submission" date="2015-01" db="EMBL/GenBank/DDBJ databases">
        <title>Evolutionary Origins and Diversification of the Mycorrhizal Mutualists.</title>
        <authorList>
            <consortium name="DOE Joint Genome Institute"/>
            <consortium name="Mycorrhizal Genomics Consortium"/>
            <person name="Kohler A."/>
            <person name="Kuo A."/>
            <person name="Nagy L.G."/>
            <person name="Floudas D."/>
            <person name="Copeland A."/>
            <person name="Barry K.W."/>
            <person name="Cichocki N."/>
            <person name="Veneault-Fourrey C."/>
            <person name="LaButti K."/>
            <person name="Lindquist E.A."/>
            <person name="Lipzen A."/>
            <person name="Lundell T."/>
            <person name="Morin E."/>
            <person name="Murat C."/>
            <person name="Riley R."/>
            <person name="Ohm R."/>
            <person name="Sun H."/>
            <person name="Tunlid A."/>
            <person name="Henrissat B."/>
            <person name="Grigoriev I.V."/>
            <person name="Hibbett D.S."/>
            <person name="Martin F."/>
        </authorList>
    </citation>
    <scope>NUCLEOTIDE SEQUENCE [LARGE SCALE GENOMIC DNA]</scope>
    <source>
        <strain evidence="5">LaAM-08-1</strain>
    </source>
</reference>
<keyword evidence="5" id="KW-1185">Reference proteome</keyword>
<keyword evidence="2" id="KW-0472">Membrane</keyword>
<proteinExistence type="predicted"/>
<evidence type="ECO:0000256" key="1">
    <source>
        <dbReference type="SAM" id="MobiDB-lite"/>
    </source>
</evidence>
<dbReference type="OrthoDB" id="3354157at2759"/>
<dbReference type="HOGENOM" id="CLU_035509_2_0_1"/>
<accession>A0A0C9X290</accession>
<evidence type="ECO:0000259" key="3">
    <source>
        <dbReference type="Pfam" id="PF20151"/>
    </source>
</evidence>
<evidence type="ECO:0000256" key="2">
    <source>
        <dbReference type="SAM" id="Phobius"/>
    </source>
</evidence>
<feature type="transmembrane region" description="Helical" evidence="2">
    <location>
        <begin position="50"/>
        <end position="73"/>
    </location>
</feature>